<dbReference type="EMBL" id="CP018820">
    <property type="protein sequence ID" value="APR53166.1"/>
    <property type="molecule type" value="Genomic_DNA"/>
</dbReference>
<name>A0A1L6JBB0_9SPHN</name>
<dbReference type="InterPro" id="IPR036388">
    <property type="entry name" value="WH-like_DNA-bd_sf"/>
</dbReference>
<dbReference type="GeneID" id="44133420"/>
<reference evidence="6 8" key="3">
    <citation type="submission" date="2018-07" db="EMBL/GenBank/DDBJ databases">
        <title>Genomic and Epidemiologic Investigation of an Indolent Hospital Outbreak.</title>
        <authorList>
            <person name="Johnson R.C."/>
            <person name="Deming C."/>
            <person name="Conlan S."/>
            <person name="Zellmer C.J."/>
            <person name="Michelin A.V."/>
            <person name="Lee-Lin S."/>
            <person name="Thomas P.J."/>
            <person name="Park M."/>
            <person name="Weingarten R.A."/>
            <person name="Less J."/>
            <person name="Dekker J.P."/>
            <person name="Frank K.M."/>
            <person name="Musser K.A."/>
            <person name="Mcquiston J.R."/>
            <person name="Henderson D.K."/>
            <person name="Lau A.F."/>
            <person name="Palmore T.N."/>
            <person name="Segre J.A."/>
        </authorList>
    </citation>
    <scope>NUCLEOTIDE SEQUENCE [LARGE SCALE GENOMIC DNA]</scope>
    <source>
        <strain evidence="6 8">SK-NIH.Env10_0317</strain>
    </source>
</reference>
<reference evidence="5" key="1">
    <citation type="submission" date="2016-12" db="EMBL/GenBank/DDBJ databases">
        <title>Whole genome sequencing of Sphingomonas koreensis.</title>
        <authorList>
            <person name="Conlan S."/>
            <person name="Thomas P.J."/>
            <person name="Mullikin J."/>
            <person name="Palmore T.N."/>
            <person name="Frank K.M."/>
            <person name="Segre J.A."/>
        </authorList>
    </citation>
    <scope>NUCLEOTIDE SEQUENCE</scope>
    <source>
        <strain evidence="5">ABOJV</strain>
    </source>
</reference>
<dbReference type="PANTHER" id="PTHR43537">
    <property type="entry name" value="TRANSCRIPTIONAL REGULATOR, GNTR FAMILY"/>
    <property type="match status" value="1"/>
</dbReference>
<dbReference type="EMBL" id="QQWO01000005">
    <property type="protein sequence ID" value="RSV04743.1"/>
    <property type="molecule type" value="Genomic_DNA"/>
</dbReference>
<organism evidence="5 7">
    <name type="scientific">Sphingomonas koreensis</name>
    <dbReference type="NCBI Taxonomy" id="93064"/>
    <lineage>
        <taxon>Bacteria</taxon>
        <taxon>Pseudomonadati</taxon>
        <taxon>Pseudomonadota</taxon>
        <taxon>Alphaproteobacteria</taxon>
        <taxon>Sphingomonadales</taxon>
        <taxon>Sphingomonadaceae</taxon>
        <taxon>Sphingomonas</taxon>
    </lineage>
</organism>
<keyword evidence="3" id="KW-0804">Transcription</keyword>
<dbReference type="STRING" id="93064.BRX40_12690"/>
<evidence type="ECO:0000256" key="1">
    <source>
        <dbReference type="ARBA" id="ARBA00023015"/>
    </source>
</evidence>
<dbReference type="Proteomes" id="UP000286681">
    <property type="component" value="Unassembled WGS sequence"/>
</dbReference>
<protein>
    <submittedName>
        <fullName evidence="6">GntR family transcriptional regulator</fullName>
    </submittedName>
</protein>
<dbReference type="Proteomes" id="UP000185161">
    <property type="component" value="Chromosome"/>
</dbReference>
<dbReference type="Gene3D" id="1.10.10.10">
    <property type="entry name" value="Winged helix-like DNA-binding domain superfamily/Winged helix DNA-binding domain"/>
    <property type="match status" value="1"/>
</dbReference>
<accession>A0A1L6JBB0</accession>
<evidence type="ECO:0000313" key="7">
    <source>
        <dbReference type="Proteomes" id="UP000185161"/>
    </source>
</evidence>
<proteinExistence type="predicted"/>
<dbReference type="AlphaFoldDB" id="A0A1L6JBB0"/>
<dbReference type="Pfam" id="PF00392">
    <property type="entry name" value="GntR"/>
    <property type="match status" value="1"/>
</dbReference>
<dbReference type="InterPro" id="IPR036390">
    <property type="entry name" value="WH_DNA-bd_sf"/>
</dbReference>
<dbReference type="SUPFAM" id="SSF46785">
    <property type="entry name" value="Winged helix' DNA-binding domain"/>
    <property type="match status" value="1"/>
</dbReference>
<evidence type="ECO:0000313" key="6">
    <source>
        <dbReference type="EMBL" id="RSV04743.1"/>
    </source>
</evidence>
<dbReference type="PANTHER" id="PTHR43537:SF5">
    <property type="entry name" value="UXU OPERON TRANSCRIPTIONAL REGULATOR"/>
    <property type="match status" value="1"/>
</dbReference>
<sequence>MNAGVTSERVYDALKTRLLSGDILPGERLEPAAFAELLGSSATPVRDALHRLAGEHIVEMRPAEGFQLPFVTEPALRDLLVWNADLLRLALRRWPARRPADRANLMARDPEGGIRTLFSAIVARAGNVELDRHIEAASDRLATARVAETRVLSGTAGEMSEIRRAARTGDVKAIGRRVAAYHRRRVTSVPAIVQAIYRSG</sequence>
<dbReference type="RefSeq" id="WP_075151838.1">
    <property type="nucleotide sequence ID" value="NZ_CP018820.1"/>
</dbReference>
<dbReference type="GO" id="GO:0003700">
    <property type="term" value="F:DNA-binding transcription factor activity"/>
    <property type="evidence" value="ECO:0007669"/>
    <property type="project" value="InterPro"/>
</dbReference>
<evidence type="ECO:0000259" key="4">
    <source>
        <dbReference type="PROSITE" id="PS50949"/>
    </source>
</evidence>
<evidence type="ECO:0000313" key="8">
    <source>
        <dbReference type="Proteomes" id="UP000286681"/>
    </source>
</evidence>
<evidence type="ECO:0000313" key="5">
    <source>
        <dbReference type="EMBL" id="APR53166.1"/>
    </source>
</evidence>
<dbReference type="InterPro" id="IPR000524">
    <property type="entry name" value="Tscrpt_reg_HTH_GntR"/>
</dbReference>
<dbReference type="GO" id="GO:0003677">
    <property type="term" value="F:DNA binding"/>
    <property type="evidence" value="ECO:0007669"/>
    <property type="project" value="UniProtKB-KW"/>
</dbReference>
<feature type="domain" description="HTH gntR-type" evidence="4">
    <location>
        <begin position="4"/>
        <end position="71"/>
    </location>
</feature>
<evidence type="ECO:0000256" key="2">
    <source>
        <dbReference type="ARBA" id="ARBA00023125"/>
    </source>
</evidence>
<keyword evidence="1" id="KW-0805">Transcription regulation</keyword>
<keyword evidence="2" id="KW-0238">DNA-binding</keyword>
<gene>
    <name evidence="5" type="ORF">BRX40_12690</name>
    <name evidence="6" type="ORF">CA257_07470</name>
</gene>
<dbReference type="KEGG" id="skr:BRX40_12690"/>
<reference evidence="7" key="2">
    <citation type="submission" date="2016-12" db="EMBL/GenBank/DDBJ databases">
        <title>Whole genome sequencing of Sphingomonas sp. ABOJV.</title>
        <authorList>
            <person name="Conlan S."/>
            <person name="Thomas P.J."/>
            <person name="Mullikin J."/>
            <person name="Palmore T.N."/>
            <person name="Frank K.M."/>
            <person name="Segre J.A."/>
        </authorList>
    </citation>
    <scope>NUCLEOTIDE SEQUENCE [LARGE SCALE GENOMIC DNA]</scope>
    <source>
        <strain evidence="7">ABOJV</strain>
    </source>
</reference>
<dbReference type="SMART" id="SM00345">
    <property type="entry name" value="HTH_GNTR"/>
    <property type="match status" value="1"/>
</dbReference>
<dbReference type="PROSITE" id="PS50949">
    <property type="entry name" value="HTH_GNTR"/>
    <property type="match status" value="1"/>
</dbReference>
<keyword evidence="7" id="KW-1185">Reference proteome</keyword>
<evidence type="ECO:0000256" key="3">
    <source>
        <dbReference type="ARBA" id="ARBA00023163"/>
    </source>
</evidence>